<keyword evidence="7" id="KW-1185">Reference proteome</keyword>
<organism evidence="6 7">
    <name type="scientific">Rohdeia mirabilis</name>
    <dbReference type="NCBI Taxonomy" id="2528008"/>
    <lineage>
        <taxon>Bacteria</taxon>
        <taxon>Pseudomonadati</taxon>
        <taxon>Planctomycetota</taxon>
        <taxon>Planctomycetia</taxon>
        <taxon>Planctomycetia incertae sedis</taxon>
        <taxon>Rohdeia</taxon>
    </lineage>
</organism>
<dbReference type="PANTHER" id="PTHR30371:SF0">
    <property type="entry name" value="SEC-INDEPENDENT PROTEIN TRANSLOCASE PROTEIN TATC, CHLOROPLASTIC-RELATED"/>
    <property type="match status" value="1"/>
</dbReference>
<dbReference type="HAMAP" id="MF_00902">
    <property type="entry name" value="TatC"/>
    <property type="match status" value="1"/>
</dbReference>
<evidence type="ECO:0000256" key="2">
    <source>
        <dbReference type="ARBA" id="ARBA00022692"/>
    </source>
</evidence>
<dbReference type="OrthoDB" id="9777044at2"/>
<keyword evidence="2 5" id="KW-0812">Transmembrane</keyword>
<dbReference type="PANTHER" id="PTHR30371">
    <property type="entry name" value="SEC-INDEPENDENT PROTEIN TRANSLOCASE PROTEIN TATC"/>
    <property type="match status" value="1"/>
</dbReference>
<keyword evidence="3 5" id="KW-1133">Transmembrane helix</keyword>
<dbReference type="GO" id="GO:0043953">
    <property type="term" value="P:protein transport by the Tat complex"/>
    <property type="evidence" value="ECO:0007669"/>
    <property type="project" value="UniProtKB-UniRule"/>
</dbReference>
<dbReference type="GO" id="GO:0033281">
    <property type="term" value="C:TAT protein transport complex"/>
    <property type="evidence" value="ECO:0007669"/>
    <property type="project" value="UniProtKB-UniRule"/>
</dbReference>
<comment type="function">
    <text evidence="5">Part of the twin-arginine translocation (Tat) system that transports large folded proteins containing a characteristic twin-arginine motif in their signal peptide across membranes.</text>
</comment>
<dbReference type="AlphaFoldDB" id="A0A518CYZ3"/>
<feature type="transmembrane region" description="Helical" evidence="5">
    <location>
        <begin position="28"/>
        <end position="46"/>
    </location>
</feature>
<proteinExistence type="inferred from homology"/>
<feature type="transmembrane region" description="Helical" evidence="5">
    <location>
        <begin position="267"/>
        <end position="285"/>
    </location>
</feature>
<feature type="transmembrane region" description="Helical" evidence="5">
    <location>
        <begin position="208"/>
        <end position="233"/>
    </location>
</feature>
<dbReference type="InterPro" id="IPR002033">
    <property type="entry name" value="TatC"/>
</dbReference>
<feature type="transmembrane region" description="Helical" evidence="5">
    <location>
        <begin position="165"/>
        <end position="188"/>
    </location>
</feature>
<comment type="similarity">
    <text evidence="5">Belongs to the TatC family.</text>
</comment>
<keyword evidence="4 5" id="KW-0472">Membrane</keyword>
<evidence type="ECO:0000256" key="1">
    <source>
        <dbReference type="ARBA" id="ARBA00004141"/>
    </source>
</evidence>
<keyword evidence="5" id="KW-0811">Translocation</keyword>
<dbReference type="Proteomes" id="UP000319342">
    <property type="component" value="Chromosome"/>
</dbReference>
<protein>
    <recommendedName>
        <fullName evidence="5">Sec-independent protein translocase protein TatC</fullName>
    </recommendedName>
</protein>
<keyword evidence="5" id="KW-0813">Transport</keyword>
<dbReference type="GO" id="GO:0065002">
    <property type="term" value="P:intracellular protein transmembrane transport"/>
    <property type="evidence" value="ECO:0007669"/>
    <property type="project" value="TreeGrafter"/>
</dbReference>
<dbReference type="RefSeq" id="WP_145185864.1">
    <property type="nucleotide sequence ID" value="NZ_CP036290.1"/>
</dbReference>
<dbReference type="NCBIfam" id="TIGR00945">
    <property type="entry name" value="tatC"/>
    <property type="match status" value="1"/>
</dbReference>
<name>A0A518CYZ3_9BACT</name>
<accession>A0A518CYZ3</accession>
<dbReference type="PRINTS" id="PR01840">
    <property type="entry name" value="TATCFAMILY"/>
</dbReference>
<reference evidence="6 7" key="1">
    <citation type="submission" date="2019-02" db="EMBL/GenBank/DDBJ databases">
        <title>Deep-cultivation of Planctomycetes and their phenomic and genomic characterization uncovers novel biology.</title>
        <authorList>
            <person name="Wiegand S."/>
            <person name="Jogler M."/>
            <person name="Boedeker C."/>
            <person name="Pinto D."/>
            <person name="Vollmers J."/>
            <person name="Rivas-Marin E."/>
            <person name="Kohn T."/>
            <person name="Peeters S.H."/>
            <person name="Heuer A."/>
            <person name="Rast P."/>
            <person name="Oberbeckmann S."/>
            <person name="Bunk B."/>
            <person name="Jeske O."/>
            <person name="Meyerdierks A."/>
            <person name="Storesund J.E."/>
            <person name="Kallscheuer N."/>
            <person name="Luecker S."/>
            <person name="Lage O.M."/>
            <person name="Pohl T."/>
            <person name="Merkel B.J."/>
            <person name="Hornburger P."/>
            <person name="Mueller R.-W."/>
            <person name="Bruemmer F."/>
            <person name="Labrenz M."/>
            <person name="Spormann A.M."/>
            <person name="Op den Camp H."/>
            <person name="Overmann J."/>
            <person name="Amann R."/>
            <person name="Jetten M.S.M."/>
            <person name="Mascher T."/>
            <person name="Medema M.H."/>
            <person name="Devos D.P."/>
            <person name="Kaster A.-K."/>
            <person name="Ovreas L."/>
            <person name="Rohde M."/>
            <person name="Galperin M.Y."/>
            <person name="Jogler C."/>
        </authorList>
    </citation>
    <scope>NUCLEOTIDE SEQUENCE [LARGE SCALE GENOMIC DNA]</scope>
    <source>
        <strain evidence="6 7">Pla163</strain>
    </source>
</reference>
<sequence length="311" mass="34602">MSPAQDPDPVEAHRMSLGDHLEELRRRLVVGVAAVVACFLLAFAFADETPGTVSLVMAPMKRAVSWLNDDYRALYEEALASDPEAERTKWFESADPTDRDYRELKDPIREEGQTTGVGELFLTKLKASFYVGLFLGGPILIWQLWLFVAAGLYKHERRAVMSFLPVALLLFAGGILFGYFGLVPYGFYFLNVPTNVSLPKPDFKLDQYFQFLSSLCIALGFVFQLPIVMTALARVGIVTVKQISAFRRYFILLAFVVAAILTPPDPITQLMMAIPLIVLYEVGLITSRLAARKRHDDPPVPGADPPTGPSR</sequence>
<evidence type="ECO:0000313" key="6">
    <source>
        <dbReference type="EMBL" id="QDU84405.1"/>
    </source>
</evidence>
<dbReference type="Pfam" id="PF00902">
    <property type="entry name" value="TatC"/>
    <property type="match status" value="1"/>
</dbReference>
<evidence type="ECO:0000256" key="5">
    <source>
        <dbReference type="HAMAP-Rule" id="MF_00902"/>
    </source>
</evidence>
<evidence type="ECO:0000256" key="4">
    <source>
        <dbReference type="ARBA" id="ARBA00023136"/>
    </source>
</evidence>
<dbReference type="GO" id="GO:0009977">
    <property type="term" value="F:proton motive force dependent protein transmembrane transporter activity"/>
    <property type="evidence" value="ECO:0007669"/>
    <property type="project" value="TreeGrafter"/>
</dbReference>
<gene>
    <name evidence="5 6" type="primary">tatC</name>
    <name evidence="6" type="ORF">Pla163_15120</name>
</gene>
<feature type="transmembrane region" description="Helical" evidence="5">
    <location>
        <begin position="245"/>
        <end position="261"/>
    </location>
</feature>
<comment type="subunit">
    <text evidence="5">Forms a complex with TatA.</text>
</comment>
<evidence type="ECO:0000313" key="7">
    <source>
        <dbReference type="Proteomes" id="UP000319342"/>
    </source>
</evidence>
<feature type="transmembrane region" description="Helical" evidence="5">
    <location>
        <begin position="129"/>
        <end position="153"/>
    </location>
</feature>
<dbReference type="EMBL" id="CP036290">
    <property type="protein sequence ID" value="QDU84405.1"/>
    <property type="molecule type" value="Genomic_DNA"/>
</dbReference>
<keyword evidence="5" id="KW-0653">Protein transport</keyword>
<keyword evidence="5" id="KW-1003">Cell membrane</keyword>
<comment type="subcellular location">
    <subcellularLocation>
        <location evidence="5">Cell membrane</location>
        <topology evidence="5">Multi-pass membrane protein</topology>
    </subcellularLocation>
    <subcellularLocation>
        <location evidence="1">Membrane</location>
        <topology evidence="1">Multi-pass membrane protein</topology>
    </subcellularLocation>
</comment>
<evidence type="ECO:0000256" key="3">
    <source>
        <dbReference type="ARBA" id="ARBA00022989"/>
    </source>
</evidence>